<evidence type="ECO:0000256" key="2">
    <source>
        <dbReference type="ARBA" id="ARBA00023186"/>
    </source>
</evidence>
<keyword evidence="3" id="KW-0963">Cytoplasm</keyword>
<evidence type="ECO:0000256" key="3">
    <source>
        <dbReference type="HAMAP-Rule" id="MF_01384"/>
    </source>
</evidence>
<dbReference type="GO" id="GO:0005737">
    <property type="term" value="C:cytoplasm"/>
    <property type="evidence" value="ECO:0007669"/>
    <property type="project" value="UniProtKB-SubCell"/>
</dbReference>
<name>A0A4R3LQ26_9BURK</name>
<proteinExistence type="inferred from homology"/>
<comment type="subcellular location">
    <subcellularLocation>
        <location evidence="3">Cytoplasm</location>
    </subcellularLocation>
</comment>
<dbReference type="AlphaFoldDB" id="A0A4R3LQ26"/>
<keyword evidence="2 3" id="KW-0143">Chaperone</keyword>
<keyword evidence="5" id="KW-1185">Reference proteome</keyword>
<protein>
    <recommendedName>
        <fullName evidence="3">Urease accessory protein UreD</fullName>
    </recommendedName>
</protein>
<dbReference type="InterPro" id="IPR002669">
    <property type="entry name" value="UreD"/>
</dbReference>
<sequence>MLAESKHEGPLLVQKALYPEGPEICHVAILHPPSGIAGGDVLTINIHANADTHALLTTPGATRWYKANGRQASQTVHIALDADAQLDWLPQENIVFEQAQATLSTHLHLQTGSRAIGWEITQLGSIALATHWSEGAIRLNTQLTLDEHPIWLEAGEIQADGLLRGADNGLAGFPVVATLWAFGPRLGAEPIEKIAQSLPWNDSLRAGISCLPQENEQDLYLLRVLGRHTAEVKALLIENWMWLRPLLLGVRGEYLRLWNT</sequence>
<reference evidence="4 5" key="1">
    <citation type="submission" date="2019-03" db="EMBL/GenBank/DDBJ databases">
        <title>Genomic Encyclopedia of Type Strains, Phase IV (KMG-IV): sequencing the most valuable type-strain genomes for metagenomic binning, comparative biology and taxonomic classification.</title>
        <authorList>
            <person name="Goeker M."/>
        </authorList>
    </citation>
    <scope>NUCLEOTIDE SEQUENCE [LARGE SCALE GENOMIC DNA]</scope>
    <source>
        <strain evidence="4 5">DSM 24591</strain>
    </source>
</reference>
<dbReference type="EMBL" id="SMAJ01000019">
    <property type="protein sequence ID" value="TCT02301.1"/>
    <property type="molecule type" value="Genomic_DNA"/>
</dbReference>
<dbReference type="GO" id="GO:0016151">
    <property type="term" value="F:nickel cation binding"/>
    <property type="evidence" value="ECO:0007669"/>
    <property type="project" value="UniProtKB-UniRule"/>
</dbReference>
<dbReference type="PANTHER" id="PTHR33643">
    <property type="entry name" value="UREASE ACCESSORY PROTEIN D"/>
    <property type="match status" value="1"/>
</dbReference>
<dbReference type="HAMAP" id="MF_01384">
    <property type="entry name" value="UreD"/>
    <property type="match status" value="1"/>
</dbReference>
<evidence type="ECO:0000313" key="4">
    <source>
        <dbReference type="EMBL" id="TCT02301.1"/>
    </source>
</evidence>
<accession>A0A4R3LQ26</accession>
<comment type="similarity">
    <text evidence="1 3">Belongs to the UreD family.</text>
</comment>
<comment type="caution">
    <text evidence="4">The sequence shown here is derived from an EMBL/GenBank/DDBJ whole genome shotgun (WGS) entry which is preliminary data.</text>
</comment>
<dbReference type="Pfam" id="PF01774">
    <property type="entry name" value="UreD"/>
    <property type="match status" value="1"/>
</dbReference>
<dbReference type="Proteomes" id="UP000295525">
    <property type="component" value="Unassembled WGS sequence"/>
</dbReference>
<dbReference type="PANTHER" id="PTHR33643:SF1">
    <property type="entry name" value="UREASE ACCESSORY PROTEIN D"/>
    <property type="match status" value="1"/>
</dbReference>
<evidence type="ECO:0000313" key="5">
    <source>
        <dbReference type="Proteomes" id="UP000295525"/>
    </source>
</evidence>
<comment type="function">
    <text evidence="3">Required for maturation of urease via the functional incorporation of the urease nickel metallocenter.</text>
</comment>
<evidence type="ECO:0000256" key="1">
    <source>
        <dbReference type="ARBA" id="ARBA00007177"/>
    </source>
</evidence>
<comment type="subunit">
    <text evidence="3">UreD, UreF and UreG form a complex that acts as a GTP-hydrolysis-dependent molecular chaperone, activating the urease apoprotein by helping to assemble the nickel containing metallocenter of UreC. The UreE protein probably delivers the nickel.</text>
</comment>
<gene>
    <name evidence="3" type="primary">ureD</name>
    <name evidence="4" type="ORF">EDC26_11927</name>
</gene>
<organism evidence="4 5">
    <name type="scientific">Paralcaligenes ureilyticus</name>
    <dbReference type="NCBI Taxonomy" id="627131"/>
    <lineage>
        <taxon>Bacteria</taxon>
        <taxon>Pseudomonadati</taxon>
        <taxon>Pseudomonadota</taxon>
        <taxon>Betaproteobacteria</taxon>
        <taxon>Burkholderiales</taxon>
        <taxon>Alcaligenaceae</taxon>
        <taxon>Paralcaligenes</taxon>
    </lineage>
</organism>
<keyword evidence="3" id="KW-0996">Nickel insertion</keyword>